<evidence type="ECO:0000256" key="1">
    <source>
        <dbReference type="SAM" id="MobiDB-lite"/>
    </source>
</evidence>
<dbReference type="Gene3D" id="2.30.40.10">
    <property type="entry name" value="Urease, subunit C, domain 1"/>
    <property type="match status" value="1"/>
</dbReference>
<dbReference type="InterPro" id="IPR032466">
    <property type="entry name" value="Metal_Hydrolase"/>
</dbReference>
<feature type="compositionally biased region" description="Gly residues" evidence="1">
    <location>
        <begin position="632"/>
        <end position="642"/>
    </location>
</feature>
<keyword evidence="3" id="KW-0378">Hydrolase</keyword>
<dbReference type="PROSITE" id="PS51318">
    <property type="entry name" value="TAT"/>
    <property type="match status" value="1"/>
</dbReference>
<accession>A0A646KH29</accession>
<dbReference type="Gene3D" id="3.20.20.140">
    <property type="entry name" value="Metal-dependent hydrolases"/>
    <property type="match status" value="1"/>
</dbReference>
<dbReference type="InterPro" id="IPR033932">
    <property type="entry name" value="YtcJ-like"/>
</dbReference>
<dbReference type="PANTHER" id="PTHR22642">
    <property type="entry name" value="IMIDAZOLONEPROPIONASE"/>
    <property type="match status" value="1"/>
</dbReference>
<proteinExistence type="predicted"/>
<dbReference type="CDD" id="cd01300">
    <property type="entry name" value="YtcJ_like"/>
    <property type="match status" value="1"/>
</dbReference>
<dbReference type="RefSeq" id="WP_153523192.1">
    <property type="nucleotide sequence ID" value="NZ_JBEPDZ010000002.1"/>
</dbReference>
<keyword evidence="4" id="KW-1185">Reference proteome</keyword>
<dbReference type="AlphaFoldDB" id="A0A646KH29"/>
<dbReference type="Pfam" id="PF07969">
    <property type="entry name" value="Amidohydro_3"/>
    <property type="match status" value="1"/>
</dbReference>
<dbReference type="InterPro" id="IPR013108">
    <property type="entry name" value="Amidohydro_3"/>
</dbReference>
<dbReference type="Proteomes" id="UP000419138">
    <property type="component" value="Unassembled WGS sequence"/>
</dbReference>
<dbReference type="SUPFAM" id="SSF51338">
    <property type="entry name" value="Composite domain of metallo-dependent hydrolases"/>
    <property type="match status" value="1"/>
</dbReference>
<dbReference type="GO" id="GO:0016810">
    <property type="term" value="F:hydrolase activity, acting on carbon-nitrogen (but not peptide) bonds"/>
    <property type="evidence" value="ECO:0007669"/>
    <property type="project" value="InterPro"/>
</dbReference>
<dbReference type="SUPFAM" id="SSF51556">
    <property type="entry name" value="Metallo-dependent hydrolases"/>
    <property type="match status" value="1"/>
</dbReference>
<dbReference type="Gene3D" id="3.10.310.70">
    <property type="match status" value="1"/>
</dbReference>
<reference evidence="3 4" key="1">
    <citation type="submission" date="2019-05" db="EMBL/GenBank/DDBJ databases">
        <title>Comparative genomics and metabolomics analyses of clavulanic acid producing Streptomyces species provides insight into specialized metabolism and evolution of beta-lactam biosynthetic gene clusters.</title>
        <authorList>
            <person name="Moore M.A."/>
            <person name="Cruz-Morales P."/>
            <person name="Barona Gomez F."/>
            <person name="Kapil T."/>
        </authorList>
    </citation>
    <scope>NUCLEOTIDE SEQUENCE [LARGE SCALE GENOMIC DNA]</scope>
    <source>
        <strain evidence="3 4">NRRL 5741</strain>
    </source>
</reference>
<dbReference type="InterPro" id="IPR006311">
    <property type="entry name" value="TAT_signal"/>
</dbReference>
<comment type="caution">
    <text evidence="3">The sequence shown here is derived from an EMBL/GenBank/DDBJ whole genome shotgun (WGS) entry which is preliminary data.</text>
</comment>
<sequence length="664" mass="69627">MTPPDLSRRRVLFAAGAAGTAAVLTSSTGTASSLRGRGSAALVVHNARVLTGERHARPQEAIAVGRNGTVLATGPSAVIRRLSGPGTDVVDASGATVMSGIVDAHAHPIGAGTRSLKPSLDHEQFTVEQLLETLRGFLAESASGEPDGWLSAVDWNPVGLLPAGTVPHHRILDELPTRRPVALLGGDGHTAWVNRRGLELAGITAETPDPPGGEIVRDPDGSPTGLLKDDAIHPVTRLIPEAEGEELHAAVAKALSHAAAQGVTAFLDAGVTEFELDVYAALAGSDRMIQRVATALRLSPEEVSDPKEALRWVREMRGTHGGTPKLHFGTAKVFLDGVIEHPTRTAALLDPYLDRDGRPTGDRGDLYATAAEFAALARLFDRHGWQLHTHAIGDRAVRVALDGYESARRAGGSRGNRGSGGNRHTIAHLQLVHPDDYPRFARLGVVACMQLQWAMRDVWTMEALLPYIGDERHRRLYPARSLARNGAVLAGGSDWPVDPLGVWNQIRTAVDREGESARQGALHPELQGLGRAAALRMHTAGSAYQLGMERRIGKLTPGAAADLIVLDRDVTRVPVREISDTRVRLTLVGGEAVYDEDSTAGKAVRAEVDAAATAAVSLAASARPSSLERTHGGGGGAGQGVGSGRHSACGGGCAPGGGRGVVSG</sequence>
<name>A0A646KH29_STRJU</name>
<evidence type="ECO:0000313" key="3">
    <source>
        <dbReference type="EMBL" id="MQT01370.1"/>
    </source>
</evidence>
<protein>
    <submittedName>
        <fullName evidence="3">Amidohydrolase</fullName>
    </submittedName>
</protein>
<feature type="domain" description="Amidohydrolase 3" evidence="2">
    <location>
        <begin position="88"/>
        <end position="594"/>
    </location>
</feature>
<evidence type="ECO:0000259" key="2">
    <source>
        <dbReference type="Pfam" id="PF07969"/>
    </source>
</evidence>
<dbReference type="OrthoDB" id="3173428at2"/>
<dbReference type="PANTHER" id="PTHR22642:SF2">
    <property type="entry name" value="PROTEIN LONG AFTER FAR-RED 3"/>
    <property type="match status" value="1"/>
</dbReference>
<dbReference type="InterPro" id="IPR011059">
    <property type="entry name" value="Metal-dep_hydrolase_composite"/>
</dbReference>
<dbReference type="EMBL" id="VCLA01000121">
    <property type="protein sequence ID" value="MQT01370.1"/>
    <property type="molecule type" value="Genomic_DNA"/>
</dbReference>
<gene>
    <name evidence="3" type="ORF">FF041_14395</name>
</gene>
<feature type="region of interest" description="Disordered" evidence="1">
    <location>
        <begin position="621"/>
        <end position="642"/>
    </location>
</feature>
<organism evidence="3 4">
    <name type="scientific">Streptomyces jumonjinensis</name>
    <dbReference type="NCBI Taxonomy" id="1945"/>
    <lineage>
        <taxon>Bacteria</taxon>
        <taxon>Bacillati</taxon>
        <taxon>Actinomycetota</taxon>
        <taxon>Actinomycetes</taxon>
        <taxon>Kitasatosporales</taxon>
        <taxon>Streptomycetaceae</taxon>
        <taxon>Streptomyces</taxon>
    </lineage>
</organism>
<evidence type="ECO:0000313" key="4">
    <source>
        <dbReference type="Proteomes" id="UP000419138"/>
    </source>
</evidence>